<keyword evidence="1" id="KW-0732">Signal</keyword>
<proteinExistence type="predicted"/>
<evidence type="ECO:0000256" key="1">
    <source>
        <dbReference type="SAM" id="SignalP"/>
    </source>
</evidence>
<gene>
    <name evidence="2" type="ORF">P8C59_006467</name>
</gene>
<feature type="chain" id="PRO_5042087975" evidence="1">
    <location>
        <begin position="23"/>
        <end position="106"/>
    </location>
</feature>
<protein>
    <submittedName>
        <fullName evidence="2">Uncharacterized protein</fullName>
    </submittedName>
</protein>
<sequence>MLQAQVAVLLTLVLADFHAAMASLAEFTASLPSLPAAQIPASQRTLLHPARPHVQLAAVLDGIEYSPYWPQYAALARKMGHVKGSASHLSTPVAIGNLELCVGLPA</sequence>
<dbReference type="Proteomes" id="UP001217918">
    <property type="component" value="Unassembled WGS sequence"/>
</dbReference>
<accession>A0AAD9MGR8</accession>
<reference evidence="2" key="1">
    <citation type="journal article" date="2023" name="Mol. Plant Microbe Interact.">
        <title>Elucidating the Obligate Nature and Biological Capacity of an Invasive Fungal Corn Pathogen.</title>
        <authorList>
            <person name="MacCready J.S."/>
            <person name="Roggenkamp E.M."/>
            <person name="Gdanetz K."/>
            <person name="Chilvers M.I."/>
        </authorList>
    </citation>
    <scope>NUCLEOTIDE SEQUENCE</scope>
    <source>
        <strain evidence="2">PM02</strain>
    </source>
</reference>
<evidence type="ECO:0000313" key="2">
    <source>
        <dbReference type="EMBL" id="KAK2072091.1"/>
    </source>
</evidence>
<comment type="caution">
    <text evidence="2">The sequence shown here is derived from an EMBL/GenBank/DDBJ whole genome shotgun (WGS) entry which is preliminary data.</text>
</comment>
<dbReference type="AlphaFoldDB" id="A0AAD9MGR8"/>
<name>A0AAD9MGR8_9PEZI</name>
<evidence type="ECO:0000313" key="3">
    <source>
        <dbReference type="Proteomes" id="UP001217918"/>
    </source>
</evidence>
<keyword evidence="3" id="KW-1185">Reference proteome</keyword>
<dbReference type="EMBL" id="JAQQPM010000005">
    <property type="protein sequence ID" value="KAK2072091.1"/>
    <property type="molecule type" value="Genomic_DNA"/>
</dbReference>
<feature type="signal peptide" evidence="1">
    <location>
        <begin position="1"/>
        <end position="22"/>
    </location>
</feature>
<organism evidence="2 3">
    <name type="scientific">Phyllachora maydis</name>
    <dbReference type="NCBI Taxonomy" id="1825666"/>
    <lineage>
        <taxon>Eukaryota</taxon>
        <taxon>Fungi</taxon>
        <taxon>Dikarya</taxon>
        <taxon>Ascomycota</taxon>
        <taxon>Pezizomycotina</taxon>
        <taxon>Sordariomycetes</taxon>
        <taxon>Sordariomycetidae</taxon>
        <taxon>Phyllachorales</taxon>
        <taxon>Phyllachoraceae</taxon>
        <taxon>Phyllachora</taxon>
    </lineage>
</organism>